<comment type="caution">
    <text evidence="10">The sequence shown here is derived from an EMBL/GenBank/DDBJ whole genome shotgun (WGS) entry which is preliminary data.</text>
</comment>
<feature type="domain" description="FAD/NAD(P)-binding" evidence="9">
    <location>
        <begin position="9"/>
        <end position="304"/>
    </location>
</feature>
<dbReference type="Pfam" id="PF07992">
    <property type="entry name" value="Pyr_redox_2"/>
    <property type="match status" value="1"/>
</dbReference>
<keyword evidence="8" id="KW-0521">NADP</keyword>
<dbReference type="PRINTS" id="PR00368">
    <property type="entry name" value="FADPNR"/>
</dbReference>
<dbReference type="InterPro" id="IPR050097">
    <property type="entry name" value="Ferredoxin-NADP_redctase_2"/>
</dbReference>
<dbReference type="EC" id="1.8.1.9" evidence="7"/>
<evidence type="ECO:0000313" key="11">
    <source>
        <dbReference type="Proteomes" id="UP001500730"/>
    </source>
</evidence>
<proteinExistence type="inferred from homology"/>
<evidence type="ECO:0000256" key="4">
    <source>
        <dbReference type="ARBA" id="ARBA00023157"/>
    </source>
</evidence>
<dbReference type="RefSeq" id="WP_344257199.1">
    <property type="nucleotide sequence ID" value="NZ_BAAARE010000029.1"/>
</dbReference>
<comment type="subunit">
    <text evidence="7">Homodimer.</text>
</comment>
<gene>
    <name evidence="10" type="primary">trxB</name>
    <name evidence="10" type="ORF">GCM10009858_43440</name>
</gene>
<comment type="cofactor">
    <cofactor evidence="8">
        <name>FAD</name>
        <dbReference type="ChEBI" id="CHEBI:57692"/>
    </cofactor>
    <text evidence="8">Binds 1 FAD per subunit.</text>
</comment>
<keyword evidence="1 7" id="KW-0285">Flavoprotein</keyword>
<evidence type="ECO:0000256" key="5">
    <source>
        <dbReference type="ARBA" id="ARBA00023284"/>
    </source>
</evidence>
<comment type="catalytic activity">
    <reaction evidence="6 7">
        <text>[thioredoxin]-dithiol + NADP(+) = [thioredoxin]-disulfide + NADPH + H(+)</text>
        <dbReference type="Rhea" id="RHEA:20345"/>
        <dbReference type="Rhea" id="RHEA-COMP:10698"/>
        <dbReference type="Rhea" id="RHEA-COMP:10700"/>
        <dbReference type="ChEBI" id="CHEBI:15378"/>
        <dbReference type="ChEBI" id="CHEBI:29950"/>
        <dbReference type="ChEBI" id="CHEBI:50058"/>
        <dbReference type="ChEBI" id="CHEBI:57783"/>
        <dbReference type="ChEBI" id="CHEBI:58349"/>
        <dbReference type="EC" id="1.8.1.9"/>
    </reaction>
</comment>
<comment type="similarity">
    <text evidence="7">Belongs to the class-II pyridine nucleotide-disulfide oxidoreductase family.</text>
</comment>
<keyword evidence="2 7" id="KW-0274">FAD</keyword>
<organism evidence="10 11">
    <name type="scientific">Terrabacter carboxydivorans</name>
    <dbReference type="NCBI Taxonomy" id="619730"/>
    <lineage>
        <taxon>Bacteria</taxon>
        <taxon>Bacillati</taxon>
        <taxon>Actinomycetota</taxon>
        <taxon>Actinomycetes</taxon>
        <taxon>Micrococcales</taxon>
        <taxon>Intrasporangiaceae</taxon>
        <taxon>Terrabacter</taxon>
    </lineage>
</organism>
<keyword evidence="4" id="KW-1015">Disulfide bond</keyword>
<evidence type="ECO:0000259" key="9">
    <source>
        <dbReference type="Pfam" id="PF07992"/>
    </source>
</evidence>
<evidence type="ECO:0000256" key="8">
    <source>
        <dbReference type="RuleBase" id="RU003881"/>
    </source>
</evidence>
<dbReference type="Gene3D" id="3.50.50.60">
    <property type="entry name" value="FAD/NAD(P)-binding domain"/>
    <property type="match status" value="2"/>
</dbReference>
<evidence type="ECO:0000256" key="3">
    <source>
        <dbReference type="ARBA" id="ARBA00023002"/>
    </source>
</evidence>
<evidence type="ECO:0000313" key="10">
    <source>
        <dbReference type="EMBL" id="GAA2500402.1"/>
    </source>
</evidence>
<dbReference type="InterPro" id="IPR005982">
    <property type="entry name" value="Thioredox_Rdtase"/>
</dbReference>
<dbReference type="NCBIfam" id="TIGR01292">
    <property type="entry name" value="TRX_reduct"/>
    <property type="match status" value="1"/>
</dbReference>
<keyword evidence="11" id="KW-1185">Reference proteome</keyword>
<dbReference type="InterPro" id="IPR036188">
    <property type="entry name" value="FAD/NAD-bd_sf"/>
</dbReference>
<accession>A0ABN3ME05</accession>
<dbReference type="InterPro" id="IPR008255">
    <property type="entry name" value="Pyr_nucl-diS_OxRdtase_2_AS"/>
</dbReference>
<protein>
    <recommendedName>
        <fullName evidence="7">Thioredoxin reductase</fullName>
        <ecNumber evidence="7">1.8.1.9</ecNumber>
    </recommendedName>
</protein>
<evidence type="ECO:0000256" key="7">
    <source>
        <dbReference type="RuleBase" id="RU003880"/>
    </source>
</evidence>
<keyword evidence="5 7" id="KW-0676">Redox-active center</keyword>
<keyword evidence="3 7" id="KW-0560">Oxidoreductase</keyword>
<dbReference type="SUPFAM" id="SSF51905">
    <property type="entry name" value="FAD/NAD(P)-binding domain"/>
    <property type="match status" value="1"/>
</dbReference>
<evidence type="ECO:0000256" key="1">
    <source>
        <dbReference type="ARBA" id="ARBA00022630"/>
    </source>
</evidence>
<sequence>MSRPDTVRNVIIIGSGPAGYTAAVYAARANLEPLVFEGAVTAGGALMNTTEVENFPGFKDGIMGPDLMDGMRAQAERFGAELVTDDVTAVDLSGEIKTVTDGEGTVHRARSVVLAMGSAYRELGLPREKELSGHGVSWCATCDGFFFRDQDIAVVGGGDSAIEEATFLTKFARTVTIIHRRDALRASKIMADRAHANDKIRFAWNSEVAEIHGEGKLSGVTLRDTVTGETRDLEITGLFVAIGHDPRNELLTAAADGAGRVGLDDAGYVLVDGRSTRTNVPGVFACGDLVDHTYRQAITAAGSGCAAALDAEHYLAALEDTSTPAEAAAEAAVIDETDSGEIPDTRATVGADA</sequence>
<reference evidence="10 11" key="1">
    <citation type="journal article" date="2019" name="Int. J. Syst. Evol. Microbiol.">
        <title>The Global Catalogue of Microorganisms (GCM) 10K type strain sequencing project: providing services to taxonomists for standard genome sequencing and annotation.</title>
        <authorList>
            <consortium name="The Broad Institute Genomics Platform"/>
            <consortium name="The Broad Institute Genome Sequencing Center for Infectious Disease"/>
            <person name="Wu L."/>
            <person name="Ma J."/>
        </authorList>
    </citation>
    <scope>NUCLEOTIDE SEQUENCE [LARGE SCALE GENOMIC DNA]</scope>
    <source>
        <strain evidence="10 11">JCM 16259</strain>
    </source>
</reference>
<evidence type="ECO:0000256" key="2">
    <source>
        <dbReference type="ARBA" id="ARBA00022827"/>
    </source>
</evidence>
<dbReference type="PANTHER" id="PTHR48105">
    <property type="entry name" value="THIOREDOXIN REDUCTASE 1-RELATED-RELATED"/>
    <property type="match status" value="1"/>
</dbReference>
<evidence type="ECO:0000256" key="6">
    <source>
        <dbReference type="ARBA" id="ARBA00048132"/>
    </source>
</evidence>
<dbReference type="PRINTS" id="PR00469">
    <property type="entry name" value="PNDRDTASEII"/>
</dbReference>
<dbReference type="EMBL" id="BAAARE010000029">
    <property type="protein sequence ID" value="GAA2500402.1"/>
    <property type="molecule type" value="Genomic_DNA"/>
</dbReference>
<dbReference type="InterPro" id="IPR023753">
    <property type="entry name" value="FAD/NAD-binding_dom"/>
</dbReference>
<dbReference type="Proteomes" id="UP001500730">
    <property type="component" value="Unassembled WGS sequence"/>
</dbReference>
<dbReference type="PROSITE" id="PS00573">
    <property type="entry name" value="PYRIDINE_REDOX_2"/>
    <property type="match status" value="1"/>
</dbReference>
<name>A0ABN3ME05_9MICO</name>